<feature type="transmembrane region" description="Helical" evidence="9">
    <location>
        <begin position="50"/>
        <end position="73"/>
    </location>
</feature>
<dbReference type="GO" id="GO:0016020">
    <property type="term" value="C:membrane"/>
    <property type="evidence" value="ECO:0007669"/>
    <property type="project" value="InterPro"/>
</dbReference>
<dbReference type="EMBL" id="SUMC01000063">
    <property type="protein sequence ID" value="TKA02202.1"/>
    <property type="molecule type" value="Genomic_DNA"/>
</dbReference>
<keyword evidence="5" id="KW-0547">Nucleotide-binding</keyword>
<keyword evidence="9" id="KW-0472">Membrane</keyword>
<keyword evidence="7" id="KW-0067">ATP-binding</keyword>
<dbReference type="OrthoDB" id="227596at2"/>
<dbReference type="Proteomes" id="UP000305778">
    <property type="component" value="Unassembled WGS sequence"/>
</dbReference>
<evidence type="ECO:0000313" key="12">
    <source>
        <dbReference type="Proteomes" id="UP000305778"/>
    </source>
</evidence>
<feature type="transmembrane region" description="Helical" evidence="9">
    <location>
        <begin position="108"/>
        <end position="125"/>
    </location>
</feature>
<dbReference type="GO" id="GO:0000155">
    <property type="term" value="F:phosphorelay sensor kinase activity"/>
    <property type="evidence" value="ECO:0007669"/>
    <property type="project" value="InterPro"/>
</dbReference>
<dbReference type="Gene3D" id="3.30.565.10">
    <property type="entry name" value="Histidine kinase-like ATPase, C-terminal domain"/>
    <property type="match status" value="1"/>
</dbReference>
<dbReference type="CDD" id="cd16917">
    <property type="entry name" value="HATPase_UhpB-NarQ-NarX-like"/>
    <property type="match status" value="1"/>
</dbReference>
<evidence type="ECO:0000256" key="2">
    <source>
        <dbReference type="ARBA" id="ARBA00012438"/>
    </source>
</evidence>
<keyword evidence="9" id="KW-0812">Transmembrane</keyword>
<reference evidence="11 12" key="1">
    <citation type="submission" date="2019-04" db="EMBL/GenBank/DDBJ databases">
        <title>Streptomyces oryziradicis sp. nov., a novel actinomycete isolated from rhizosphere soil of rice (Oryza sativa L.).</title>
        <authorList>
            <person name="Li C."/>
        </authorList>
    </citation>
    <scope>NUCLEOTIDE SEQUENCE [LARGE SCALE GENOMIC DNA]</scope>
    <source>
        <strain evidence="11 12">NEAU-C40</strain>
    </source>
</reference>
<evidence type="ECO:0000256" key="3">
    <source>
        <dbReference type="ARBA" id="ARBA00022553"/>
    </source>
</evidence>
<evidence type="ECO:0000256" key="8">
    <source>
        <dbReference type="ARBA" id="ARBA00023012"/>
    </source>
</evidence>
<organism evidence="11 12">
    <name type="scientific">Actinacidiphila oryziradicis</name>
    <dbReference type="NCBI Taxonomy" id="2571141"/>
    <lineage>
        <taxon>Bacteria</taxon>
        <taxon>Bacillati</taxon>
        <taxon>Actinomycetota</taxon>
        <taxon>Actinomycetes</taxon>
        <taxon>Kitasatosporales</taxon>
        <taxon>Streptomycetaceae</taxon>
        <taxon>Actinacidiphila</taxon>
    </lineage>
</organism>
<comment type="catalytic activity">
    <reaction evidence="1">
        <text>ATP + protein L-histidine = ADP + protein N-phospho-L-histidine.</text>
        <dbReference type="EC" id="2.7.13.3"/>
    </reaction>
</comment>
<keyword evidence="6 11" id="KW-0418">Kinase</keyword>
<name>A0A4U0S0C9_9ACTN</name>
<evidence type="ECO:0000313" key="11">
    <source>
        <dbReference type="EMBL" id="TKA02202.1"/>
    </source>
</evidence>
<dbReference type="PANTHER" id="PTHR24421">
    <property type="entry name" value="NITRATE/NITRITE SENSOR PROTEIN NARX-RELATED"/>
    <property type="match status" value="1"/>
</dbReference>
<keyword evidence="8" id="KW-0902">Two-component regulatory system</keyword>
<evidence type="ECO:0000256" key="9">
    <source>
        <dbReference type="SAM" id="Phobius"/>
    </source>
</evidence>
<proteinExistence type="predicted"/>
<keyword evidence="9" id="KW-1133">Transmembrane helix</keyword>
<evidence type="ECO:0000256" key="4">
    <source>
        <dbReference type="ARBA" id="ARBA00022679"/>
    </source>
</evidence>
<dbReference type="Gene3D" id="1.20.5.1930">
    <property type="match status" value="1"/>
</dbReference>
<feature type="domain" description="Signal transduction histidine kinase subgroup 3 dimerisation and phosphoacceptor" evidence="10">
    <location>
        <begin position="151"/>
        <end position="215"/>
    </location>
</feature>
<dbReference type="InterPro" id="IPR011712">
    <property type="entry name" value="Sig_transdc_His_kin_sub3_dim/P"/>
</dbReference>
<evidence type="ECO:0000256" key="1">
    <source>
        <dbReference type="ARBA" id="ARBA00000085"/>
    </source>
</evidence>
<dbReference type="InterPro" id="IPR036890">
    <property type="entry name" value="HATPase_C_sf"/>
</dbReference>
<dbReference type="GO" id="GO:0046983">
    <property type="term" value="F:protein dimerization activity"/>
    <property type="evidence" value="ECO:0007669"/>
    <property type="project" value="InterPro"/>
</dbReference>
<comment type="caution">
    <text evidence="11">The sequence shown here is derived from an EMBL/GenBank/DDBJ whole genome shotgun (WGS) entry which is preliminary data.</text>
</comment>
<dbReference type="EC" id="2.7.13.3" evidence="2"/>
<keyword evidence="4" id="KW-0808">Transferase</keyword>
<dbReference type="SUPFAM" id="SSF55874">
    <property type="entry name" value="ATPase domain of HSP90 chaperone/DNA topoisomerase II/histidine kinase"/>
    <property type="match status" value="1"/>
</dbReference>
<feature type="transmembrane region" description="Helical" evidence="9">
    <location>
        <begin position="20"/>
        <end position="38"/>
    </location>
</feature>
<dbReference type="Pfam" id="PF07730">
    <property type="entry name" value="HisKA_3"/>
    <property type="match status" value="1"/>
</dbReference>
<evidence type="ECO:0000256" key="5">
    <source>
        <dbReference type="ARBA" id="ARBA00022741"/>
    </source>
</evidence>
<protein>
    <recommendedName>
        <fullName evidence="2">histidine kinase</fullName>
        <ecNumber evidence="2">2.7.13.3</ecNumber>
    </recommendedName>
</protein>
<sequence>MSTGLSLMSAAGRILGLPTVASADALVCSLLACALLWWRRRYPVPVCVGVLALCAVSPAGAAAAVALFCVAALCPASTTVWTGVLALLLVPAFYLLHPWGTSANPSTAVIGSMMVAGSIGWGLFLRSLHERTLRSEEEAALRAEQAQQRAREKIAREMHDVLAHRLSLLSVHAGALEFNPGAPAREVHQAAAVIRQSAHQALEDLQEVLAVLRTAPRDTDTAEPPQPTVSELNRLVKESQAAGMRIEMEQHIRALDAMTPTTGRTAYRIVQEALTNARKHAADAPVHLTLRGAPGDGLTVEITNPAPPGPAATTLPGSGYGLPGLAERAALAGGHLEYGRVADMHRVSAWLPWPA</sequence>
<accession>A0A4U0S0C9</accession>
<feature type="transmembrane region" description="Helical" evidence="9">
    <location>
        <begin position="79"/>
        <end position="96"/>
    </location>
</feature>
<evidence type="ECO:0000256" key="6">
    <source>
        <dbReference type="ARBA" id="ARBA00022777"/>
    </source>
</evidence>
<dbReference type="AlphaFoldDB" id="A0A4U0S0C9"/>
<keyword evidence="3" id="KW-0597">Phosphoprotein</keyword>
<keyword evidence="12" id="KW-1185">Reference proteome</keyword>
<dbReference type="PANTHER" id="PTHR24421:SF10">
    <property type="entry name" value="NITRATE_NITRITE SENSOR PROTEIN NARQ"/>
    <property type="match status" value="1"/>
</dbReference>
<dbReference type="InterPro" id="IPR050482">
    <property type="entry name" value="Sensor_HK_TwoCompSys"/>
</dbReference>
<dbReference type="GO" id="GO:0005524">
    <property type="term" value="F:ATP binding"/>
    <property type="evidence" value="ECO:0007669"/>
    <property type="project" value="UniProtKB-KW"/>
</dbReference>
<evidence type="ECO:0000256" key="7">
    <source>
        <dbReference type="ARBA" id="ARBA00022840"/>
    </source>
</evidence>
<evidence type="ECO:0000259" key="10">
    <source>
        <dbReference type="Pfam" id="PF07730"/>
    </source>
</evidence>
<gene>
    <name evidence="11" type="ORF">FCI23_38600</name>
</gene>